<keyword evidence="1" id="KW-0175">Coiled coil</keyword>
<keyword evidence="2" id="KW-1133">Transmembrane helix</keyword>
<organism evidence="3 4">
    <name type="scientific">Caldisalinibacter kiritimatiensis</name>
    <dbReference type="NCBI Taxonomy" id="1304284"/>
    <lineage>
        <taxon>Bacteria</taxon>
        <taxon>Bacillati</taxon>
        <taxon>Bacillota</taxon>
        <taxon>Tissierellia</taxon>
        <taxon>Tissierellales</taxon>
        <taxon>Thermohalobacteraceae</taxon>
        <taxon>Caldisalinibacter</taxon>
    </lineage>
</organism>
<keyword evidence="2" id="KW-0472">Membrane</keyword>
<evidence type="ECO:0000313" key="3">
    <source>
        <dbReference type="EMBL" id="EOD00502.1"/>
    </source>
</evidence>
<dbReference type="RefSeq" id="WP_006312880.1">
    <property type="nucleotide sequence ID" value="NZ_ARZA01000154.1"/>
</dbReference>
<evidence type="ECO:0000256" key="1">
    <source>
        <dbReference type="SAM" id="Coils"/>
    </source>
</evidence>
<dbReference type="AlphaFoldDB" id="R1AV50"/>
<dbReference type="OrthoDB" id="1947621at2"/>
<gene>
    <name evidence="3" type="ORF">L21TH_1449</name>
</gene>
<evidence type="ECO:0000256" key="2">
    <source>
        <dbReference type="SAM" id="Phobius"/>
    </source>
</evidence>
<sequence>MAADIIKDYSILEVYMENLSQKVLLCKHKDTEELYLVNAITNKGLVEGLDYELLINTFDSMENIVESDEAIYFITKYSEYQYLNEYLSNNKLGLSSQVGYLTTITDVLLKLRKYPDYIISSFLDINNLYIDEKNNIHFTGLVILDENNLKISRSDVLRKLANITHVIFTGKSIENDKLFSEIPPDIEKLINKCLNDEYLQYEEFVNDFKQSNIYRLINPEEDDLARVYLMRKSMNKRKTINKLKKRGIIVAIILILLSPILVPYAVKMFRNINTDIVNKESINNVEDRQENIDEVNEEREDEQNITDEASEKIVVEETLKEEETVYDYFNEELIKNYTDENIGSIDNTKFYEGDSSVKIVNIEEKRNEFLVGVIDITNGGFSFLKERKIDVSMRLTSSMKADGAITLKIKKGNRLLGQVTRKINVPNDIWILESIDVNTGKADRIEIYLTTSQKTAIWVDSFGVDILK</sequence>
<evidence type="ECO:0000313" key="4">
    <source>
        <dbReference type="Proteomes" id="UP000013378"/>
    </source>
</evidence>
<reference evidence="3 4" key="1">
    <citation type="journal article" date="2015" name="Geomicrobiol. J.">
        <title>Caldisalinibacter kiritimatiensis gen. nov., sp. nov., a moderately thermohalophilic thiosulfate-reducing bacterium from a hypersaline microbial mat.</title>
        <authorList>
            <person name="Ben Hania W."/>
            <person name="Joseph M."/>
            <person name="Fiebig A."/>
            <person name="Bunk B."/>
            <person name="Klenk H.-P."/>
            <person name="Fardeau M.-L."/>
            <person name="Spring S."/>
        </authorList>
    </citation>
    <scope>NUCLEOTIDE SEQUENCE [LARGE SCALE GENOMIC DNA]</scope>
    <source>
        <strain evidence="3 4">L21-TH-D2</strain>
    </source>
</reference>
<protein>
    <submittedName>
        <fullName evidence="3">Uncharacterized protein</fullName>
    </submittedName>
</protein>
<accession>R1AV50</accession>
<feature type="transmembrane region" description="Helical" evidence="2">
    <location>
        <begin position="247"/>
        <end position="266"/>
    </location>
</feature>
<dbReference type="eggNOG" id="ENOG5033TTN">
    <property type="taxonomic scope" value="Bacteria"/>
</dbReference>
<keyword evidence="2" id="KW-0812">Transmembrane</keyword>
<keyword evidence="4" id="KW-1185">Reference proteome</keyword>
<feature type="coiled-coil region" evidence="1">
    <location>
        <begin position="278"/>
        <end position="312"/>
    </location>
</feature>
<proteinExistence type="predicted"/>
<comment type="caution">
    <text evidence="3">The sequence shown here is derived from an EMBL/GenBank/DDBJ whole genome shotgun (WGS) entry which is preliminary data.</text>
</comment>
<dbReference type="EMBL" id="ARZA01000154">
    <property type="protein sequence ID" value="EOD00502.1"/>
    <property type="molecule type" value="Genomic_DNA"/>
</dbReference>
<name>R1AV50_9FIRM</name>
<dbReference type="Proteomes" id="UP000013378">
    <property type="component" value="Unassembled WGS sequence"/>
</dbReference>